<dbReference type="EMBL" id="CP009687">
    <property type="protein sequence ID" value="AKL96221.1"/>
    <property type="molecule type" value="Genomic_DNA"/>
</dbReference>
<accession>A0A0D8I8N9</accession>
<reference evidence="1 2" key="1">
    <citation type="submission" date="2014-10" db="EMBL/GenBank/DDBJ databases">
        <title>Genome sequence of Clostridium aceticum DSM 1496.</title>
        <authorList>
            <person name="Poehlein A."/>
            <person name="Schiel-Bengelsdorf B."/>
            <person name="Gottschalk G."/>
            <person name="Duerre P."/>
            <person name="Daniel R."/>
        </authorList>
    </citation>
    <scope>NUCLEOTIDE SEQUENCE [LARGE SCALE GENOMIC DNA]</scope>
    <source>
        <strain evidence="1 2">DSM 1496</strain>
    </source>
</reference>
<dbReference type="PATRIC" id="fig|84022.5.peg.710"/>
<sequence length="214" mass="24759">MNKRRKVNTNLIPHDMMIKYTYQKCVLPALIIVIISLMYLGVASFGSEWLSNKLLNKAVELKVNSVYGENLILEKEITELQTKVNEREKMIESLKRQNESSAYPIYEDRYKIESLISYINDIKPKNVTIILIEDSNTSHMDNRDENEYSLKYRTDIGNSIIQIRGFSTNKESLASFLQSLGAYEEMGNYKVNAIETVKVLDDDLDVFDIVIMPR</sequence>
<protein>
    <submittedName>
        <fullName evidence="1">Uncharacterized protein</fullName>
    </submittedName>
</protein>
<dbReference type="KEGG" id="cace:CACET_c27760"/>
<name>A0A0D8I8N9_9CLOT</name>
<dbReference type="RefSeq" id="WP_044825246.1">
    <property type="nucleotide sequence ID" value="NZ_CP009687.1"/>
</dbReference>
<organism evidence="1 2">
    <name type="scientific">Clostridium aceticum</name>
    <dbReference type="NCBI Taxonomy" id="84022"/>
    <lineage>
        <taxon>Bacteria</taxon>
        <taxon>Bacillati</taxon>
        <taxon>Bacillota</taxon>
        <taxon>Clostridia</taxon>
        <taxon>Eubacteriales</taxon>
        <taxon>Clostridiaceae</taxon>
        <taxon>Clostridium</taxon>
    </lineage>
</organism>
<dbReference type="Proteomes" id="UP000035704">
    <property type="component" value="Chromosome"/>
</dbReference>
<keyword evidence="2" id="KW-1185">Reference proteome</keyword>
<evidence type="ECO:0000313" key="1">
    <source>
        <dbReference type="EMBL" id="AKL96221.1"/>
    </source>
</evidence>
<dbReference type="STRING" id="84022.CACET_c27760"/>
<proteinExistence type="predicted"/>
<gene>
    <name evidence="1" type="ORF">CACET_c27760</name>
</gene>
<evidence type="ECO:0000313" key="2">
    <source>
        <dbReference type="Proteomes" id="UP000035704"/>
    </source>
</evidence>
<dbReference type="AlphaFoldDB" id="A0A0D8I8N9"/>